<feature type="region of interest" description="Disordered" evidence="1">
    <location>
        <begin position="188"/>
        <end position="208"/>
    </location>
</feature>
<comment type="caution">
    <text evidence="2">The sequence shown here is derived from an EMBL/GenBank/DDBJ whole genome shotgun (WGS) entry which is preliminary data.</text>
</comment>
<evidence type="ECO:0000313" key="2">
    <source>
        <dbReference type="EMBL" id="GJT17405.1"/>
    </source>
</evidence>
<protein>
    <submittedName>
        <fullName evidence="2">Uncharacterized protein</fullName>
    </submittedName>
</protein>
<organism evidence="2 3">
    <name type="scientific">Tanacetum coccineum</name>
    <dbReference type="NCBI Taxonomy" id="301880"/>
    <lineage>
        <taxon>Eukaryota</taxon>
        <taxon>Viridiplantae</taxon>
        <taxon>Streptophyta</taxon>
        <taxon>Embryophyta</taxon>
        <taxon>Tracheophyta</taxon>
        <taxon>Spermatophyta</taxon>
        <taxon>Magnoliopsida</taxon>
        <taxon>eudicotyledons</taxon>
        <taxon>Gunneridae</taxon>
        <taxon>Pentapetalae</taxon>
        <taxon>asterids</taxon>
        <taxon>campanulids</taxon>
        <taxon>Asterales</taxon>
        <taxon>Asteraceae</taxon>
        <taxon>Asteroideae</taxon>
        <taxon>Anthemideae</taxon>
        <taxon>Anthemidinae</taxon>
        <taxon>Tanacetum</taxon>
    </lineage>
</organism>
<sequence length="355" mass="40369">MVKMLKSLSNAYHLARLQETTNNLMKGMTKASFFHNFCVKDSREVMDEVDGKKFVENGFKLIQIEEKARKSSELESNMSCKVDVDGMANCEEDGEDHEIKSSEVVNNNIDLKNLVEVIYKLISIDSREVMDEFDGKKFVKNRFKLNKIDESQVDVHCLEESIMYFDKEDYEIESSEVVDNNIDSKNLVEVSKEGDKDEEMSSKDLSRDEDNNTCFVEMTTVVANIGMSVTNFQYNKAYHILENQDNKEDDGVKCNEEVRNFINGVAGMEIDSGRNGDSNSDAMGVDDVVINLSKEDVNRDSYKEVKNIKEYGGKQDGNNKEDNELVLGVKLLEKCHNVRYVEDQEYGNEGGNVAT</sequence>
<accession>A0ABQ5BRI4</accession>
<evidence type="ECO:0000256" key="1">
    <source>
        <dbReference type="SAM" id="MobiDB-lite"/>
    </source>
</evidence>
<keyword evidence="3" id="KW-1185">Reference proteome</keyword>
<dbReference type="Proteomes" id="UP001151760">
    <property type="component" value="Unassembled WGS sequence"/>
</dbReference>
<dbReference type="EMBL" id="BQNB010013554">
    <property type="protein sequence ID" value="GJT17405.1"/>
    <property type="molecule type" value="Genomic_DNA"/>
</dbReference>
<name>A0ABQ5BRI4_9ASTR</name>
<feature type="compositionally biased region" description="Basic and acidic residues" evidence="1">
    <location>
        <begin position="190"/>
        <end position="208"/>
    </location>
</feature>
<reference evidence="2" key="2">
    <citation type="submission" date="2022-01" db="EMBL/GenBank/DDBJ databases">
        <authorList>
            <person name="Yamashiro T."/>
            <person name="Shiraishi A."/>
            <person name="Satake H."/>
            <person name="Nakayama K."/>
        </authorList>
    </citation>
    <scope>NUCLEOTIDE SEQUENCE</scope>
</reference>
<proteinExistence type="predicted"/>
<evidence type="ECO:0000313" key="3">
    <source>
        <dbReference type="Proteomes" id="UP001151760"/>
    </source>
</evidence>
<gene>
    <name evidence="2" type="ORF">Tco_0876111</name>
</gene>
<reference evidence="2" key="1">
    <citation type="journal article" date="2022" name="Int. J. Mol. Sci.">
        <title>Draft Genome of Tanacetum Coccineum: Genomic Comparison of Closely Related Tanacetum-Family Plants.</title>
        <authorList>
            <person name="Yamashiro T."/>
            <person name="Shiraishi A."/>
            <person name="Nakayama K."/>
            <person name="Satake H."/>
        </authorList>
    </citation>
    <scope>NUCLEOTIDE SEQUENCE</scope>
</reference>